<comment type="caution">
    <text evidence="2">The sequence shown here is derived from an EMBL/GenBank/DDBJ whole genome shotgun (WGS) entry which is preliminary data.</text>
</comment>
<accession>A0ABQ8EVR2</accession>
<dbReference type="InterPro" id="IPR036273">
    <property type="entry name" value="CRAL/TRIO_N_dom_sf"/>
</dbReference>
<dbReference type="PRINTS" id="PR00180">
    <property type="entry name" value="CRETINALDHBP"/>
</dbReference>
<dbReference type="InterPro" id="IPR001251">
    <property type="entry name" value="CRAL-TRIO_dom"/>
</dbReference>
<organism evidence="2 3">
    <name type="scientific">Batrachochytrium salamandrivorans</name>
    <dbReference type="NCBI Taxonomy" id="1357716"/>
    <lineage>
        <taxon>Eukaryota</taxon>
        <taxon>Fungi</taxon>
        <taxon>Fungi incertae sedis</taxon>
        <taxon>Chytridiomycota</taxon>
        <taxon>Chytridiomycota incertae sedis</taxon>
        <taxon>Chytridiomycetes</taxon>
        <taxon>Rhizophydiales</taxon>
        <taxon>Rhizophydiales incertae sedis</taxon>
        <taxon>Batrachochytrium</taxon>
    </lineage>
</organism>
<dbReference type="PANTHER" id="PTHR45657">
    <property type="entry name" value="CRAL-TRIO DOMAIN-CONTAINING PROTEIN YKL091C-RELATED"/>
    <property type="match status" value="1"/>
</dbReference>
<dbReference type="SMART" id="SM00516">
    <property type="entry name" value="SEC14"/>
    <property type="match status" value="1"/>
</dbReference>
<dbReference type="InterPro" id="IPR011074">
    <property type="entry name" value="CRAL/TRIO_N_dom"/>
</dbReference>
<evidence type="ECO:0000259" key="1">
    <source>
        <dbReference type="PROSITE" id="PS50191"/>
    </source>
</evidence>
<evidence type="ECO:0000313" key="3">
    <source>
        <dbReference type="Proteomes" id="UP001648503"/>
    </source>
</evidence>
<name>A0ABQ8EVR2_9FUNG</name>
<feature type="domain" description="CRAL-TRIO" evidence="1">
    <location>
        <begin position="78"/>
        <end position="251"/>
    </location>
</feature>
<dbReference type="EMBL" id="JAFCIX010000565">
    <property type="protein sequence ID" value="KAH6587326.1"/>
    <property type="molecule type" value="Genomic_DNA"/>
</dbReference>
<dbReference type="Pfam" id="PF03765">
    <property type="entry name" value="CRAL_TRIO_N"/>
    <property type="match status" value="1"/>
</dbReference>
<gene>
    <name evidence="2" type="ORF">BASA50_001255</name>
</gene>
<protein>
    <recommendedName>
        <fullName evidence="1">CRAL-TRIO domain-containing protein</fullName>
    </recommendedName>
</protein>
<dbReference type="Gene3D" id="1.10.8.20">
    <property type="entry name" value="N-terminal domain of phosphatidylinositol transfer protein sec14p"/>
    <property type="match status" value="1"/>
</dbReference>
<keyword evidence="3" id="KW-1185">Reference proteome</keyword>
<dbReference type="SMART" id="SM01100">
    <property type="entry name" value="CRAL_TRIO_N"/>
    <property type="match status" value="1"/>
</dbReference>
<dbReference type="CDD" id="cd00170">
    <property type="entry name" value="SEC14"/>
    <property type="match status" value="1"/>
</dbReference>
<dbReference type="SUPFAM" id="SSF46938">
    <property type="entry name" value="CRAL/TRIO N-terminal domain"/>
    <property type="match status" value="1"/>
</dbReference>
<dbReference type="SUPFAM" id="SSF52087">
    <property type="entry name" value="CRAL/TRIO domain"/>
    <property type="match status" value="1"/>
</dbReference>
<dbReference type="Gene3D" id="3.40.525.10">
    <property type="entry name" value="CRAL-TRIO lipid binding domain"/>
    <property type="match status" value="1"/>
</dbReference>
<sequence>MSQITPFNDHKTDVQELRIQLQDHIKLDPLRHDDALLLRFLRARKYDLPKTKRMFLDCEQWRISFGVNDIIESFSYTEAAEVDQVYPRFYHKTDKLGRPVYIERLHTFDVKRLFEVTDQDRVLKKHVREYEKLVRYRLPACSDKRGILLEQGCSIIDLKNVPLSSFNQVRKILQSLSAIAQNYYPETLGRMFIINAPTLFTTIWAIIRTMLDENTVSKISVIGSGYQKALLEDIDPENLPEFFGGTCKCPGGCDHSDIGPWNDGSVPGYPVHFWESFAARDTK</sequence>
<dbReference type="Proteomes" id="UP001648503">
    <property type="component" value="Unassembled WGS sequence"/>
</dbReference>
<proteinExistence type="predicted"/>
<evidence type="ECO:0000313" key="2">
    <source>
        <dbReference type="EMBL" id="KAH6587326.1"/>
    </source>
</evidence>
<dbReference type="PROSITE" id="PS50191">
    <property type="entry name" value="CRAL_TRIO"/>
    <property type="match status" value="1"/>
</dbReference>
<reference evidence="2 3" key="1">
    <citation type="submission" date="2021-02" db="EMBL/GenBank/DDBJ databases">
        <title>Variation within the Batrachochytrium salamandrivorans European outbreak.</title>
        <authorList>
            <person name="Kelly M."/>
            <person name="Pasmans F."/>
            <person name="Shea T.P."/>
            <person name="Munoz J.F."/>
            <person name="Carranza S."/>
            <person name="Cuomo C.A."/>
            <person name="Martel A."/>
        </authorList>
    </citation>
    <scope>NUCLEOTIDE SEQUENCE [LARGE SCALE GENOMIC DNA]</scope>
    <source>
        <strain evidence="2 3">AMFP18/2</strain>
    </source>
</reference>
<dbReference type="Pfam" id="PF00650">
    <property type="entry name" value="CRAL_TRIO"/>
    <property type="match status" value="1"/>
</dbReference>
<dbReference type="InterPro" id="IPR036865">
    <property type="entry name" value="CRAL-TRIO_dom_sf"/>
</dbReference>
<dbReference type="InterPro" id="IPR051026">
    <property type="entry name" value="PI/PC_transfer"/>
</dbReference>
<dbReference type="PANTHER" id="PTHR45657:SF1">
    <property type="entry name" value="CRAL-TRIO DOMAIN-CONTAINING PROTEIN YKL091C-RELATED"/>
    <property type="match status" value="1"/>
</dbReference>